<dbReference type="OrthoDB" id="9796690at2"/>
<dbReference type="PANTHER" id="PTHR33653">
    <property type="entry name" value="RIBONUCLEASE VAPC2"/>
    <property type="match status" value="1"/>
</dbReference>
<evidence type="ECO:0000313" key="9">
    <source>
        <dbReference type="EMBL" id="EHQ29381.1"/>
    </source>
</evidence>
<protein>
    <submittedName>
        <fullName evidence="9">PilT protein domain protein</fullName>
    </submittedName>
</protein>
<dbReference type="SUPFAM" id="SSF88723">
    <property type="entry name" value="PIN domain-like"/>
    <property type="match status" value="1"/>
</dbReference>
<dbReference type="GO" id="GO:0046872">
    <property type="term" value="F:metal ion binding"/>
    <property type="evidence" value="ECO:0007669"/>
    <property type="project" value="UniProtKB-KW"/>
</dbReference>
<keyword evidence="4" id="KW-0479">Metal-binding</keyword>
<dbReference type="eggNOG" id="COG1487">
    <property type="taxonomic scope" value="Bacteria"/>
</dbReference>
<dbReference type="HOGENOM" id="CLU_118482_5_2_10"/>
<sequence length="134" mass="15612">MKRYLLDSNICIFFLKGRFDIQNKIVEAGEENCFISEITVAELKYGVENSSDDRREQNREIVTALIKKFNILPIYNCLDIYAKEKARLKKEGKPIDDFDLLIGTTAIFNDMIMVTNNLNHFNRIANITLEDWTI</sequence>
<evidence type="ECO:0000259" key="8">
    <source>
        <dbReference type="Pfam" id="PF01850"/>
    </source>
</evidence>
<dbReference type="Pfam" id="PF01850">
    <property type="entry name" value="PIN"/>
    <property type="match status" value="1"/>
</dbReference>
<gene>
    <name evidence="9" type="ORF">Mucpa_5306</name>
</gene>
<dbReference type="RefSeq" id="WP_008510555.1">
    <property type="nucleotide sequence ID" value="NZ_CM001403.1"/>
</dbReference>
<keyword evidence="2" id="KW-1277">Toxin-antitoxin system</keyword>
<accession>H1Y7G0</accession>
<keyword evidence="6" id="KW-0460">Magnesium</keyword>
<dbReference type="InterPro" id="IPR050556">
    <property type="entry name" value="Type_II_TA_system_RNase"/>
</dbReference>
<name>H1Y7G0_9SPHI</name>
<comment type="cofactor">
    <cofactor evidence="1">
        <name>Mg(2+)</name>
        <dbReference type="ChEBI" id="CHEBI:18420"/>
    </cofactor>
</comment>
<evidence type="ECO:0000256" key="6">
    <source>
        <dbReference type="ARBA" id="ARBA00022842"/>
    </source>
</evidence>
<evidence type="ECO:0000256" key="1">
    <source>
        <dbReference type="ARBA" id="ARBA00001946"/>
    </source>
</evidence>
<feature type="domain" description="PIN" evidence="8">
    <location>
        <begin position="4"/>
        <end position="125"/>
    </location>
</feature>
<keyword evidence="5" id="KW-0378">Hydrolase</keyword>
<proteinExistence type="inferred from homology"/>
<dbReference type="GO" id="GO:0016787">
    <property type="term" value="F:hydrolase activity"/>
    <property type="evidence" value="ECO:0007669"/>
    <property type="project" value="UniProtKB-KW"/>
</dbReference>
<keyword evidence="10" id="KW-1185">Reference proteome</keyword>
<dbReference type="PANTHER" id="PTHR33653:SF1">
    <property type="entry name" value="RIBONUCLEASE VAPC2"/>
    <property type="match status" value="1"/>
</dbReference>
<dbReference type="AlphaFoldDB" id="H1Y7G0"/>
<evidence type="ECO:0000256" key="3">
    <source>
        <dbReference type="ARBA" id="ARBA00022722"/>
    </source>
</evidence>
<reference evidence="9" key="1">
    <citation type="submission" date="2011-09" db="EMBL/GenBank/DDBJ databases">
        <title>The permanent draft genome of Mucilaginibacter paludis DSM 18603.</title>
        <authorList>
            <consortium name="US DOE Joint Genome Institute (JGI-PGF)"/>
            <person name="Lucas S."/>
            <person name="Han J."/>
            <person name="Lapidus A."/>
            <person name="Bruce D."/>
            <person name="Goodwin L."/>
            <person name="Pitluck S."/>
            <person name="Peters L."/>
            <person name="Kyrpides N."/>
            <person name="Mavromatis K."/>
            <person name="Ivanova N."/>
            <person name="Mikhailova N."/>
            <person name="Held B."/>
            <person name="Detter J.C."/>
            <person name="Tapia R."/>
            <person name="Han C."/>
            <person name="Land M."/>
            <person name="Hauser L."/>
            <person name="Markowitz V."/>
            <person name="Cheng J.-F."/>
            <person name="Hugenholtz P."/>
            <person name="Woyke T."/>
            <person name="Wu D."/>
            <person name="Tindall B."/>
            <person name="Brambilla E."/>
            <person name="Klenk H.-P."/>
            <person name="Eisen J.A."/>
        </authorList>
    </citation>
    <scope>NUCLEOTIDE SEQUENCE [LARGE SCALE GENOMIC DNA]</scope>
    <source>
        <strain evidence="9">DSM 18603</strain>
    </source>
</reference>
<evidence type="ECO:0000256" key="4">
    <source>
        <dbReference type="ARBA" id="ARBA00022723"/>
    </source>
</evidence>
<dbReference type="EMBL" id="CM001403">
    <property type="protein sequence ID" value="EHQ29381.1"/>
    <property type="molecule type" value="Genomic_DNA"/>
</dbReference>
<evidence type="ECO:0000256" key="5">
    <source>
        <dbReference type="ARBA" id="ARBA00022801"/>
    </source>
</evidence>
<dbReference type="Proteomes" id="UP000002774">
    <property type="component" value="Chromosome"/>
</dbReference>
<comment type="similarity">
    <text evidence="7">Belongs to the PINc/VapC protein family.</text>
</comment>
<keyword evidence="3" id="KW-0540">Nuclease</keyword>
<evidence type="ECO:0000256" key="7">
    <source>
        <dbReference type="ARBA" id="ARBA00038093"/>
    </source>
</evidence>
<organism evidence="9 10">
    <name type="scientific">Mucilaginibacter paludis DSM 18603</name>
    <dbReference type="NCBI Taxonomy" id="714943"/>
    <lineage>
        <taxon>Bacteria</taxon>
        <taxon>Pseudomonadati</taxon>
        <taxon>Bacteroidota</taxon>
        <taxon>Sphingobacteriia</taxon>
        <taxon>Sphingobacteriales</taxon>
        <taxon>Sphingobacteriaceae</taxon>
        <taxon>Mucilaginibacter</taxon>
    </lineage>
</organism>
<evidence type="ECO:0000256" key="2">
    <source>
        <dbReference type="ARBA" id="ARBA00022649"/>
    </source>
</evidence>
<evidence type="ECO:0000313" key="10">
    <source>
        <dbReference type="Proteomes" id="UP000002774"/>
    </source>
</evidence>
<dbReference type="InterPro" id="IPR002716">
    <property type="entry name" value="PIN_dom"/>
</dbReference>
<dbReference type="Gene3D" id="3.40.50.1010">
    <property type="entry name" value="5'-nuclease"/>
    <property type="match status" value="1"/>
</dbReference>
<dbReference type="STRING" id="714943.Mucpa_5306"/>
<dbReference type="CDD" id="cd18743">
    <property type="entry name" value="PIN_VapC4-5_FitB-like"/>
    <property type="match status" value="1"/>
</dbReference>
<dbReference type="InterPro" id="IPR029060">
    <property type="entry name" value="PIN-like_dom_sf"/>
</dbReference>
<dbReference type="GO" id="GO:0004518">
    <property type="term" value="F:nuclease activity"/>
    <property type="evidence" value="ECO:0007669"/>
    <property type="project" value="UniProtKB-KW"/>
</dbReference>